<feature type="compositionally biased region" description="Basic and acidic residues" evidence="3">
    <location>
        <begin position="25"/>
        <end position="40"/>
    </location>
</feature>
<dbReference type="Pfam" id="PF04082">
    <property type="entry name" value="Fungal_trans"/>
    <property type="match status" value="1"/>
</dbReference>
<comment type="subcellular location">
    <subcellularLocation>
        <location evidence="1">Nucleus</location>
    </subcellularLocation>
</comment>
<dbReference type="OrthoDB" id="762982at2759"/>
<feature type="compositionally biased region" description="Polar residues" evidence="3">
    <location>
        <begin position="573"/>
        <end position="586"/>
    </location>
</feature>
<keyword evidence="2" id="KW-0539">Nucleus</keyword>
<organism evidence="6 7">
    <name type="scientific">Wolfiporia cocos (strain MD-104)</name>
    <name type="common">Brown rot fungus</name>
    <dbReference type="NCBI Taxonomy" id="742152"/>
    <lineage>
        <taxon>Eukaryota</taxon>
        <taxon>Fungi</taxon>
        <taxon>Dikarya</taxon>
        <taxon>Basidiomycota</taxon>
        <taxon>Agaricomycotina</taxon>
        <taxon>Agaricomycetes</taxon>
        <taxon>Polyporales</taxon>
        <taxon>Phaeolaceae</taxon>
        <taxon>Wolfiporia</taxon>
    </lineage>
</organism>
<keyword evidence="4" id="KW-1133">Transmembrane helix</keyword>
<dbReference type="CDD" id="cd12148">
    <property type="entry name" value="fungal_TF_MHR"/>
    <property type="match status" value="1"/>
</dbReference>
<feature type="compositionally biased region" description="Polar residues" evidence="3">
    <location>
        <begin position="13"/>
        <end position="22"/>
    </location>
</feature>
<proteinExistence type="predicted"/>
<evidence type="ECO:0000259" key="5">
    <source>
        <dbReference type="SMART" id="SM00906"/>
    </source>
</evidence>
<feature type="domain" description="Xylanolytic transcriptional activator regulatory" evidence="5">
    <location>
        <begin position="198"/>
        <end position="271"/>
    </location>
</feature>
<sequence length="642" mass="71441">MLGKQGSGGLYTGPTSAVSNLISTSDREDSDTSDRPHSDPDYNAAAADSPCGSASPGTVVYDEDLIRLLPPIETTDALISYYFSYCNWIYRHVNEQAVLAGWARFKAGQSGDRIVLGTVFILLALAICYLPPGHALLGALPGPRDEIARKYHAQMRIALKRHRDSAESLTRTYTLALVELLLVETHLLTFAKEDPEEVWALAGELVSVGTAMGLHRDPGKHKFDRAVAERRRWAWWHIILFERWQAFMFGRPLHIASHHFDTQLPNPSGGDGAPRLFLPNLALFRLAYVLGDIMDDAVSFRAVPYGAIQEKDRLLMQWYDALPPELNLDENAVAHGLTSSETSSQRLAVQSVIHRCAYYHIRFTLHRPYARIPASLDAAVSAASDLLTLFAHAHSTVPIPGHFNWGPFHAFSAAMFFSFQLITRPEQPGTPHFRVQVRKAFAVLEHARELPVADKALAILYALQPLYAPERMADPPAERERRKAQVLRTVRTLAFPYQDSPPPYARDVDSPGYRPFSPGVTSAQDSPISEQPQTQPAISAMRWEPPPDTDEAVTTYHQMQNQYPIAHSSPSHILPSQQTVPAQSHTSRSHAHYQQYGIQPPPMQQPVTYHVSSGVYMHPADEGSMWGASVGFGIGEWAQFLN</sequence>
<keyword evidence="4" id="KW-0472">Membrane</keyword>
<reference evidence="6 7" key="1">
    <citation type="journal article" date="2012" name="Science">
        <title>The Paleozoic origin of enzymatic lignin decomposition reconstructed from 31 fungal genomes.</title>
        <authorList>
            <person name="Floudas D."/>
            <person name="Binder M."/>
            <person name="Riley R."/>
            <person name="Barry K."/>
            <person name="Blanchette R.A."/>
            <person name="Henrissat B."/>
            <person name="Martinez A.T."/>
            <person name="Otillar R."/>
            <person name="Spatafora J.W."/>
            <person name="Yadav J.S."/>
            <person name="Aerts A."/>
            <person name="Benoit I."/>
            <person name="Boyd A."/>
            <person name="Carlson A."/>
            <person name="Copeland A."/>
            <person name="Coutinho P.M."/>
            <person name="de Vries R.P."/>
            <person name="Ferreira P."/>
            <person name="Findley K."/>
            <person name="Foster B."/>
            <person name="Gaskell J."/>
            <person name="Glotzer D."/>
            <person name="Gorecki P."/>
            <person name="Heitman J."/>
            <person name="Hesse C."/>
            <person name="Hori C."/>
            <person name="Igarashi K."/>
            <person name="Jurgens J.A."/>
            <person name="Kallen N."/>
            <person name="Kersten P."/>
            <person name="Kohler A."/>
            <person name="Kuees U."/>
            <person name="Kumar T.K.A."/>
            <person name="Kuo A."/>
            <person name="LaButti K."/>
            <person name="Larrondo L.F."/>
            <person name="Lindquist E."/>
            <person name="Ling A."/>
            <person name="Lombard V."/>
            <person name="Lucas S."/>
            <person name="Lundell T."/>
            <person name="Martin R."/>
            <person name="McLaughlin D.J."/>
            <person name="Morgenstern I."/>
            <person name="Morin E."/>
            <person name="Murat C."/>
            <person name="Nagy L.G."/>
            <person name="Nolan M."/>
            <person name="Ohm R.A."/>
            <person name="Patyshakuliyeva A."/>
            <person name="Rokas A."/>
            <person name="Ruiz-Duenas F.J."/>
            <person name="Sabat G."/>
            <person name="Salamov A."/>
            <person name="Samejima M."/>
            <person name="Schmutz J."/>
            <person name="Slot J.C."/>
            <person name="St John F."/>
            <person name="Stenlid J."/>
            <person name="Sun H."/>
            <person name="Sun S."/>
            <person name="Syed K."/>
            <person name="Tsang A."/>
            <person name="Wiebenga A."/>
            <person name="Young D."/>
            <person name="Pisabarro A."/>
            <person name="Eastwood D.C."/>
            <person name="Martin F."/>
            <person name="Cullen D."/>
            <person name="Grigoriev I.V."/>
            <person name="Hibbett D.S."/>
        </authorList>
    </citation>
    <scope>NUCLEOTIDE SEQUENCE [LARGE SCALE GENOMIC DNA]</scope>
    <source>
        <strain evidence="6 7">MD-104</strain>
    </source>
</reference>
<dbReference type="OMA" id="RWTSQPQ"/>
<dbReference type="AlphaFoldDB" id="A0A2H3JHD8"/>
<feature type="compositionally biased region" description="Gly residues" evidence="3">
    <location>
        <begin position="1"/>
        <end position="11"/>
    </location>
</feature>
<dbReference type="Proteomes" id="UP000218811">
    <property type="component" value="Unassembled WGS sequence"/>
</dbReference>
<evidence type="ECO:0000256" key="2">
    <source>
        <dbReference type="ARBA" id="ARBA00023242"/>
    </source>
</evidence>
<dbReference type="EMBL" id="KB468113">
    <property type="protein sequence ID" value="PCH41592.1"/>
    <property type="molecule type" value="Genomic_DNA"/>
</dbReference>
<protein>
    <recommendedName>
        <fullName evidence="5">Xylanolytic transcriptional activator regulatory domain-containing protein</fullName>
    </recommendedName>
</protein>
<evidence type="ECO:0000256" key="3">
    <source>
        <dbReference type="SAM" id="MobiDB-lite"/>
    </source>
</evidence>
<keyword evidence="7" id="KW-1185">Reference proteome</keyword>
<keyword evidence="4" id="KW-0812">Transmembrane</keyword>
<evidence type="ECO:0000256" key="4">
    <source>
        <dbReference type="SAM" id="Phobius"/>
    </source>
</evidence>
<evidence type="ECO:0000313" key="6">
    <source>
        <dbReference type="EMBL" id="PCH41592.1"/>
    </source>
</evidence>
<name>A0A2H3JHD8_WOLCO</name>
<dbReference type="STRING" id="742152.A0A2H3JHD8"/>
<dbReference type="PANTHER" id="PTHR31001:SF81">
    <property type="entry name" value="ZN(II)2CYS6 TRANSCRIPTION FACTOR"/>
    <property type="match status" value="1"/>
</dbReference>
<feature type="transmembrane region" description="Helical" evidence="4">
    <location>
        <begin position="114"/>
        <end position="132"/>
    </location>
</feature>
<dbReference type="PANTHER" id="PTHR31001">
    <property type="entry name" value="UNCHARACTERIZED TRANSCRIPTIONAL REGULATORY PROTEIN"/>
    <property type="match status" value="1"/>
</dbReference>
<dbReference type="InterPro" id="IPR050613">
    <property type="entry name" value="Sec_Metabolite_Reg"/>
</dbReference>
<feature type="non-terminal residue" evidence="6">
    <location>
        <position position="642"/>
    </location>
</feature>
<dbReference type="InterPro" id="IPR007219">
    <property type="entry name" value="XnlR_reg_dom"/>
</dbReference>
<dbReference type="GO" id="GO:0003677">
    <property type="term" value="F:DNA binding"/>
    <property type="evidence" value="ECO:0007669"/>
    <property type="project" value="InterPro"/>
</dbReference>
<dbReference type="GO" id="GO:0006351">
    <property type="term" value="P:DNA-templated transcription"/>
    <property type="evidence" value="ECO:0007669"/>
    <property type="project" value="InterPro"/>
</dbReference>
<evidence type="ECO:0000256" key="1">
    <source>
        <dbReference type="ARBA" id="ARBA00004123"/>
    </source>
</evidence>
<feature type="region of interest" description="Disordered" evidence="3">
    <location>
        <begin position="573"/>
        <end position="603"/>
    </location>
</feature>
<feature type="region of interest" description="Disordered" evidence="3">
    <location>
        <begin position="1"/>
        <end position="52"/>
    </location>
</feature>
<accession>A0A2H3JHD8</accession>
<dbReference type="GO" id="GO:0008270">
    <property type="term" value="F:zinc ion binding"/>
    <property type="evidence" value="ECO:0007669"/>
    <property type="project" value="InterPro"/>
</dbReference>
<dbReference type="GO" id="GO:0005634">
    <property type="term" value="C:nucleus"/>
    <property type="evidence" value="ECO:0007669"/>
    <property type="project" value="UniProtKB-SubCell"/>
</dbReference>
<gene>
    <name evidence="6" type="ORF">WOLCODRAFT_119266</name>
</gene>
<dbReference type="SMART" id="SM00906">
    <property type="entry name" value="Fungal_trans"/>
    <property type="match status" value="1"/>
</dbReference>
<evidence type="ECO:0000313" key="7">
    <source>
        <dbReference type="Proteomes" id="UP000218811"/>
    </source>
</evidence>